<sequence>MFLSHRDAGDMGCVLSWCSNGEKAFWQPAFPLFRNLEEVEFH</sequence>
<evidence type="ECO:0000313" key="1">
    <source>
        <dbReference type="EMBL" id="QDK02731.1"/>
    </source>
</evidence>
<organism evidence="1 2">
    <name type="scientific">Gordonia phage Phendrix</name>
    <dbReference type="NCBI Taxonomy" id="2593335"/>
    <lineage>
        <taxon>Viruses</taxon>
        <taxon>Duplodnaviria</taxon>
        <taxon>Heunggongvirae</taxon>
        <taxon>Uroviricota</taxon>
        <taxon>Caudoviricetes</taxon>
        <taxon>Godonkavirus</taxon>
        <taxon>Godonkavirus phendrix</taxon>
    </lineage>
</organism>
<dbReference type="Proteomes" id="UP000319596">
    <property type="component" value="Segment"/>
</dbReference>
<dbReference type="GeneID" id="77924775"/>
<proteinExistence type="predicted"/>
<dbReference type="EMBL" id="MN096369">
    <property type="protein sequence ID" value="QDK02731.1"/>
    <property type="molecule type" value="Genomic_DNA"/>
</dbReference>
<dbReference type="KEGG" id="vg:77924775"/>
<keyword evidence="2" id="KW-1185">Reference proteome</keyword>
<protein>
    <submittedName>
        <fullName evidence="1">Uncharacterized protein</fullName>
    </submittedName>
</protein>
<reference evidence="1 2" key="1">
    <citation type="submission" date="2019-06" db="EMBL/GenBank/DDBJ databases">
        <authorList>
            <person name="Burns M.A."/>
            <person name="Hill G.C."/>
            <person name="Wesley B.E."/>
            <person name="Womack T.V."/>
            <person name="Krukonis G.P."/>
            <person name="Delesalle V.A."/>
            <person name="Garlena R.A."/>
            <person name="Russell D.A."/>
            <person name="Pope W.H."/>
            <person name="Jacobs-Sera D."/>
            <person name="Hatfull G.F."/>
        </authorList>
    </citation>
    <scope>NUCLEOTIDE SEQUENCE [LARGE SCALE GENOMIC DNA]</scope>
</reference>
<dbReference type="RefSeq" id="YP_010649229.1">
    <property type="nucleotide sequence ID" value="NC_070764.1"/>
</dbReference>
<gene>
    <name evidence="1" type="primary">215</name>
    <name evidence="1" type="ORF">SEA_PHENDRIX_215</name>
</gene>
<accession>A0A514U198</accession>
<evidence type="ECO:0000313" key="2">
    <source>
        <dbReference type="Proteomes" id="UP000319596"/>
    </source>
</evidence>
<name>A0A514U198_9CAUD</name>